<dbReference type="Pfam" id="PF08220">
    <property type="entry name" value="HTH_DeoR"/>
    <property type="match status" value="1"/>
</dbReference>
<dbReference type="Gene3D" id="1.10.10.10">
    <property type="entry name" value="Winged helix-like DNA-binding domain superfamily/Winged helix DNA-binding domain"/>
    <property type="match status" value="1"/>
</dbReference>
<dbReference type="InterPro" id="IPR036388">
    <property type="entry name" value="WH-like_DNA-bd_sf"/>
</dbReference>
<evidence type="ECO:0000313" key="9">
    <source>
        <dbReference type="Proteomes" id="UP001519290"/>
    </source>
</evidence>
<keyword evidence="5" id="KW-0804">Transcription</keyword>
<dbReference type="PROSITE" id="PS51000">
    <property type="entry name" value="HTH_DEOR_2"/>
    <property type="match status" value="1"/>
</dbReference>
<keyword evidence="4" id="KW-0238">DNA-binding</keyword>
<dbReference type="InterPro" id="IPR018356">
    <property type="entry name" value="Tscrpt_reg_HTH_DeoR_CS"/>
</dbReference>
<evidence type="ECO:0000259" key="7">
    <source>
        <dbReference type="PROSITE" id="PS51000"/>
    </source>
</evidence>
<dbReference type="Gene3D" id="3.40.50.1360">
    <property type="match status" value="1"/>
</dbReference>
<organism evidence="8 9">
    <name type="scientific">Brachybacterium sacelli</name>
    <dbReference type="NCBI Taxonomy" id="173364"/>
    <lineage>
        <taxon>Bacteria</taxon>
        <taxon>Bacillati</taxon>
        <taxon>Actinomycetota</taxon>
        <taxon>Actinomycetes</taxon>
        <taxon>Micrococcales</taxon>
        <taxon>Dermabacteraceae</taxon>
        <taxon>Brachybacterium</taxon>
    </lineage>
</organism>
<proteinExistence type="predicted"/>
<dbReference type="RefSeq" id="WP_209900603.1">
    <property type="nucleotide sequence ID" value="NZ_BAAAJW010000002.1"/>
</dbReference>
<dbReference type="InterPro" id="IPR036390">
    <property type="entry name" value="WH_DNA-bd_sf"/>
</dbReference>
<dbReference type="InterPro" id="IPR001034">
    <property type="entry name" value="DeoR_HTH"/>
</dbReference>
<dbReference type="PANTHER" id="PTHR30363:SF4">
    <property type="entry name" value="GLYCEROL-3-PHOSPHATE REGULON REPRESSOR"/>
    <property type="match status" value="1"/>
</dbReference>
<feature type="domain" description="HTH deoR-type" evidence="7">
    <location>
        <begin position="3"/>
        <end position="58"/>
    </location>
</feature>
<evidence type="ECO:0000256" key="6">
    <source>
        <dbReference type="ARBA" id="ARBA00024937"/>
    </source>
</evidence>
<gene>
    <name evidence="8" type="ORF">JOF43_001405</name>
</gene>
<protein>
    <recommendedName>
        <fullName evidence="1">Lactose phosphotransferase system repressor</fullName>
    </recommendedName>
</protein>
<dbReference type="SMART" id="SM01134">
    <property type="entry name" value="DeoRC"/>
    <property type="match status" value="1"/>
</dbReference>
<evidence type="ECO:0000256" key="1">
    <source>
        <dbReference type="ARBA" id="ARBA00021390"/>
    </source>
</evidence>
<dbReference type="SMART" id="SM00420">
    <property type="entry name" value="HTH_DEOR"/>
    <property type="match status" value="1"/>
</dbReference>
<keyword evidence="9" id="KW-1185">Reference proteome</keyword>
<dbReference type="PRINTS" id="PR00037">
    <property type="entry name" value="HTHLACR"/>
</dbReference>
<evidence type="ECO:0000256" key="5">
    <source>
        <dbReference type="ARBA" id="ARBA00023163"/>
    </source>
</evidence>
<dbReference type="PANTHER" id="PTHR30363">
    <property type="entry name" value="HTH-TYPE TRANSCRIPTIONAL REGULATOR SRLR-RELATED"/>
    <property type="match status" value="1"/>
</dbReference>
<evidence type="ECO:0000256" key="2">
    <source>
        <dbReference type="ARBA" id="ARBA00022491"/>
    </source>
</evidence>
<comment type="function">
    <text evidence="6">Repressor of the lactose catabolism operon. Galactose-6-phosphate is the inducer.</text>
</comment>
<dbReference type="InterPro" id="IPR050313">
    <property type="entry name" value="Carb_Metab_HTH_regulators"/>
</dbReference>
<dbReference type="Pfam" id="PF00455">
    <property type="entry name" value="DeoRC"/>
    <property type="match status" value="1"/>
</dbReference>
<dbReference type="Proteomes" id="UP001519290">
    <property type="component" value="Unassembled WGS sequence"/>
</dbReference>
<evidence type="ECO:0000256" key="3">
    <source>
        <dbReference type="ARBA" id="ARBA00023015"/>
    </source>
</evidence>
<keyword evidence="3" id="KW-0805">Transcription regulation</keyword>
<name>A0ABS4WZ20_9MICO</name>
<sequence>MLPAGRKSELEAIVSTSGHVTVTELAKRFDVSADTIRRDLDALSTEGKVVRTRGGAMSKATTAWPELTVNVRQEVQNEAKETIADLAVGLVSDSSSIIVNAGSTGLAVARRLADLRDLTVATNNVLIPSVIDPACLRELYLLGGRVRIGSQATVGALSLGLSPNGGHISIAADIALISVGAISADRGFSTGDPGEAQMMGSMMERADITALMVDSSKFEKRLFAEVAPLAAADYLITDAPPPAQLADALADAGVQILVPSGDS</sequence>
<dbReference type="InterPro" id="IPR014036">
    <property type="entry name" value="DeoR-like_C"/>
</dbReference>
<reference evidence="8 9" key="1">
    <citation type="submission" date="2021-03" db="EMBL/GenBank/DDBJ databases">
        <title>Sequencing the genomes of 1000 actinobacteria strains.</title>
        <authorList>
            <person name="Klenk H.-P."/>
        </authorList>
    </citation>
    <scope>NUCLEOTIDE SEQUENCE [LARGE SCALE GENOMIC DNA]</scope>
    <source>
        <strain evidence="8 9">DSM 14566</strain>
    </source>
</reference>
<dbReference type="InterPro" id="IPR037171">
    <property type="entry name" value="NagB/RpiA_transferase-like"/>
</dbReference>
<dbReference type="SUPFAM" id="SSF100950">
    <property type="entry name" value="NagB/RpiA/CoA transferase-like"/>
    <property type="match status" value="1"/>
</dbReference>
<evidence type="ECO:0000256" key="4">
    <source>
        <dbReference type="ARBA" id="ARBA00023125"/>
    </source>
</evidence>
<keyword evidence="2" id="KW-0678">Repressor</keyword>
<evidence type="ECO:0000313" key="8">
    <source>
        <dbReference type="EMBL" id="MBP2381448.1"/>
    </source>
</evidence>
<comment type="caution">
    <text evidence="8">The sequence shown here is derived from an EMBL/GenBank/DDBJ whole genome shotgun (WGS) entry which is preliminary data.</text>
</comment>
<dbReference type="EMBL" id="JAGIOD010000001">
    <property type="protein sequence ID" value="MBP2381448.1"/>
    <property type="molecule type" value="Genomic_DNA"/>
</dbReference>
<dbReference type="SUPFAM" id="SSF46785">
    <property type="entry name" value="Winged helix' DNA-binding domain"/>
    <property type="match status" value="1"/>
</dbReference>
<accession>A0ABS4WZ20</accession>
<dbReference type="PROSITE" id="PS00894">
    <property type="entry name" value="HTH_DEOR_1"/>
    <property type="match status" value="1"/>
</dbReference>